<evidence type="ECO:0000313" key="2">
    <source>
        <dbReference type="EMBL" id="BCS95455.1"/>
    </source>
</evidence>
<feature type="transmembrane region" description="Helical" evidence="1">
    <location>
        <begin position="21"/>
        <end position="44"/>
    </location>
</feature>
<evidence type="ECO:0000256" key="1">
    <source>
        <dbReference type="SAM" id="Phobius"/>
    </source>
</evidence>
<keyword evidence="3" id="KW-1185">Reference proteome</keyword>
<keyword evidence="1" id="KW-0472">Membrane</keyword>
<accession>A0ABM7PE57</accession>
<evidence type="ECO:0008006" key="4">
    <source>
        <dbReference type="Google" id="ProtNLM"/>
    </source>
</evidence>
<proteinExistence type="predicted"/>
<reference evidence="2 3" key="1">
    <citation type="submission" date="2021-02" db="EMBL/GenBank/DDBJ databases">
        <title>Complete genome of Desulfoluna sp. strain ASN36.</title>
        <authorList>
            <person name="Takahashi A."/>
            <person name="Kojima H."/>
            <person name="Fukui M."/>
        </authorList>
    </citation>
    <scope>NUCLEOTIDE SEQUENCE [LARGE SCALE GENOMIC DNA]</scope>
    <source>
        <strain evidence="2 3">ASN36</strain>
    </source>
</reference>
<dbReference type="EMBL" id="AP024488">
    <property type="protein sequence ID" value="BCS95455.1"/>
    <property type="molecule type" value="Genomic_DNA"/>
</dbReference>
<feature type="transmembrane region" description="Helical" evidence="1">
    <location>
        <begin position="161"/>
        <end position="184"/>
    </location>
</feature>
<organism evidence="2 3">
    <name type="scientific">Desulfoluna limicola</name>
    <dbReference type="NCBI Taxonomy" id="2810562"/>
    <lineage>
        <taxon>Bacteria</taxon>
        <taxon>Pseudomonadati</taxon>
        <taxon>Thermodesulfobacteriota</taxon>
        <taxon>Desulfobacteria</taxon>
        <taxon>Desulfobacterales</taxon>
        <taxon>Desulfolunaceae</taxon>
        <taxon>Desulfoluna</taxon>
    </lineage>
</organism>
<name>A0ABM7PE57_9BACT</name>
<keyword evidence="1" id="KW-0812">Transmembrane</keyword>
<dbReference type="Proteomes" id="UP001320148">
    <property type="component" value="Chromosome"/>
</dbReference>
<gene>
    <name evidence="2" type="ORF">DSLASN_10870</name>
</gene>
<protein>
    <recommendedName>
        <fullName evidence="4">DUF304 domain-containing protein</fullName>
    </recommendedName>
</protein>
<sequence length="185" mass="20869">MKNNETISLGELREEFIASDAGWIVMLVLSFIMFGFSGTISFIIVETVQYGGWPIPLAAMCCAFYLMIKSLYFRRGATLRVYENGFEYISGRRKRIVADKSFNIIRAVILQGQLPAIDIGHEGKTFTVQSKWFHRGDKILPMLASMASFDKTEPKSMPKSTIFLAVMMAMVFFCVVIGVVFGFIQ</sequence>
<feature type="transmembrane region" description="Helical" evidence="1">
    <location>
        <begin position="50"/>
        <end position="68"/>
    </location>
</feature>
<dbReference type="RefSeq" id="WP_236891700.1">
    <property type="nucleotide sequence ID" value="NZ_AP024488.1"/>
</dbReference>
<keyword evidence="1" id="KW-1133">Transmembrane helix</keyword>
<evidence type="ECO:0000313" key="3">
    <source>
        <dbReference type="Proteomes" id="UP001320148"/>
    </source>
</evidence>